<feature type="chain" id="PRO_5040944159" description="DUF4382 domain-containing protein" evidence="1">
    <location>
        <begin position="27"/>
        <end position="280"/>
    </location>
</feature>
<dbReference type="EMBL" id="JAGGJQ010000004">
    <property type="protein sequence ID" value="MBP1839996.1"/>
    <property type="molecule type" value="Genomic_DNA"/>
</dbReference>
<proteinExistence type="predicted"/>
<keyword evidence="1" id="KW-0732">Signal</keyword>
<keyword evidence="5" id="KW-1185">Reference proteome</keyword>
<dbReference type="Proteomes" id="UP001231587">
    <property type="component" value="Unassembled WGS sequence"/>
</dbReference>
<dbReference type="Proteomes" id="UP001138672">
    <property type="component" value="Unassembled WGS sequence"/>
</dbReference>
<sequence>MRHLKRVQHFYYLLLAVVLLTGCSSGSDTDGVEEGVTEEPLALTSFNMLTNNHTFSVLEANIQPVDSLVVCLFTSVVDYANITPTMAFEGSNIEYRINNETFNPYNATVGEQIDFSYPNILDFKISNSDDSESTIYRIIVDTEQPILLHNSEITIPDSQVNTTYNGLEIDTWTNVGNYPIRLTLRTTEYKDISAPEAAAGNIFSTTLTKSTDMIYPNEEGQINVFTTNGSVAGSYASTALFSLYFNENLGYIVYDDITNDYVKQIGYKQTELTLKGNLVD</sequence>
<dbReference type="RefSeq" id="WP_057778658.1">
    <property type="nucleotide sequence ID" value="NZ_JAGGJQ010000004.1"/>
</dbReference>
<comment type="caution">
    <text evidence="2">The sequence shown here is derived from an EMBL/GenBank/DDBJ whole genome shotgun (WGS) entry which is preliminary data.</text>
</comment>
<accession>A0A9X0YJZ9</accession>
<dbReference type="OrthoDB" id="1429018at2"/>
<dbReference type="PROSITE" id="PS51257">
    <property type="entry name" value="PROKAR_LIPOPROTEIN"/>
    <property type="match status" value="1"/>
</dbReference>
<gene>
    <name evidence="2" type="ORF">J2Z56_001920</name>
    <name evidence="3" type="ORF">J2Z57_002043</name>
</gene>
<evidence type="ECO:0000313" key="5">
    <source>
        <dbReference type="Proteomes" id="UP001231587"/>
    </source>
</evidence>
<evidence type="ECO:0000313" key="3">
    <source>
        <dbReference type="EMBL" id="MDQ0335595.1"/>
    </source>
</evidence>
<dbReference type="EMBL" id="JAUSUU010000005">
    <property type="protein sequence ID" value="MDQ0335595.1"/>
    <property type="molecule type" value="Genomic_DNA"/>
</dbReference>
<evidence type="ECO:0000313" key="2">
    <source>
        <dbReference type="EMBL" id="MBP1839996.1"/>
    </source>
</evidence>
<evidence type="ECO:0008006" key="6">
    <source>
        <dbReference type="Google" id="ProtNLM"/>
    </source>
</evidence>
<feature type="signal peptide" evidence="1">
    <location>
        <begin position="1"/>
        <end position="26"/>
    </location>
</feature>
<organism evidence="2 4">
    <name type="scientific">Formosa algae</name>
    <dbReference type="NCBI Taxonomy" id="225843"/>
    <lineage>
        <taxon>Bacteria</taxon>
        <taxon>Pseudomonadati</taxon>
        <taxon>Bacteroidota</taxon>
        <taxon>Flavobacteriia</taxon>
        <taxon>Flavobacteriales</taxon>
        <taxon>Flavobacteriaceae</taxon>
        <taxon>Formosa</taxon>
    </lineage>
</organism>
<reference evidence="2" key="1">
    <citation type="submission" date="2021-03" db="EMBL/GenBank/DDBJ databases">
        <title>Genomic Encyclopedia of Type Strains, Phase IV (KMG-IV): sequencing the most valuable type-strain genomes for metagenomic binning, comparative biology and taxonomic classification.</title>
        <authorList>
            <person name="Goeker M."/>
        </authorList>
    </citation>
    <scope>NUCLEOTIDE SEQUENCE</scope>
    <source>
        <strain evidence="2">DSM 15523</strain>
        <strain evidence="3 5">DSM 16476</strain>
    </source>
</reference>
<name>A0A9X0YJZ9_9FLAO</name>
<protein>
    <recommendedName>
        <fullName evidence="6">DUF4382 domain-containing protein</fullName>
    </recommendedName>
</protein>
<evidence type="ECO:0000256" key="1">
    <source>
        <dbReference type="SAM" id="SignalP"/>
    </source>
</evidence>
<evidence type="ECO:0000313" key="4">
    <source>
        <dbReference type="Proteomes" id="UP001138672"/>
    </source>
</evidence>
<dbReference type="AlphaFoldDB" id="A0A9X0YJZ9"/>